<evidence type="ECO:0000256" key="1">
    <source>
        <dbReference type="SAM" id="MobiDB-lite"/>
    </source>
</evidence>
<gene>
    <name evidence="4" type="ORF">B0J13DRAFT_46346</name>
</gene>
<proteinExistence type="predicted"/>
<dbReference type="PANTHER" id="PTHR31138:SF1">
    <property type="entry name" value="PDZ DOMAIN-CONTAINING PROTEIN"/>
    <property type="match status" value="1"/>
</dbReference>
<feature type="domain" description="HAM1-like C-terminal" evidence="2">
    <location>
        <begin position="616"/>
        <end position="774"/>
    </location>
</feature>
<sequence length="846" mass="94494">MSANVNKPTNNAVKEADINRKLQLYGIASAFQNGKVPSNDQIDVALSSFLASKALSSPNSNLSDDGKNLVKDTKNVIQQAKYLLLSKNEGNLIQDFVWQTTQFDPKSVNTPNAPVTKDAAKKDGEDALQGLRTLGTLLITNGQFRKLLQDSTVLLRDIAGDAATSAASKVRPSEEQLANMDTAAPDNTWHEKPDFSKENLKKQAQGVYGGNAKKDAKETADNALQATQQGDVTTCANVALNSAKEKLDGKLDENTKKNILQRNEDLRRQASDYYNKKMPQERKDQTIFRLKKIVLECQQHEDYSQAIQTLLNLAENYGRHGRVLGQGGAGSVKEARSGFAAAEADLRTLIERFANGTSTSDLWESIGQIYEDAEKDPELRDWFKALDKYVRRCLLEQGFILDDTSSQQWDQLYERGRYLLREKYRSHTNRIVDEIKFIADQFDQDAQNKAFAQSLTKLFKDLGQDVEGKPVFKPHLIKDLTETILPSVLKNIAYIPIPRIEFSDPKFDAIIENLVLESDNFMPNVLEIASEHYFRWGRKKISNKNHQTFEVKVAGIQMDLRDVSFHIKRKQGFPSITDTGVIDLLLPGDGFSFKMKVSTAHKKDRQNFFKVEKVDVDFKGLNFKIKQSSHKLLFALAKPLALKFMRKPIQVAVEKAIKDQCNNFDAQLYKVKQEVDRATAEAKSDPTNAPNIYMRYYTAAQKEFGKKKAQAENAVADKKMNVAFTKEDSIFPAINLPGGISTKATEYKELARKGEKWESPVFSIGSANKSTDIPPAPKIQRKAHPVNVGNGTHNGAVNGQGLNGQHFNGVQDFNGPNRKPINEFGTEFPASGLKLTNPAHTGGQIV</sequence>
<feature type="domain" description="HAM1-like N-terminal" evidence="3">
    <location>
        <begin position="2"/>
        <end position="604"/>
    </location>
</feature>
<feature type="compositionally biased region" description="Basic and acidic residues" evidence="1">
    <location>
        <begin position="188"/>
        <end position="199"/>
    </location>
</feature>
<organism evidence="4 5">
    <name type="scientific">Dactylonectria estremocensis</name>
    <dbReference type="NCBI Taxonomy" id="1079267"/>
    <lineage>
        <taxon>Eukaryota</taxon>
        <taxon>Fungi</taxon>
        <taxon>Dikarya</taxon>
        <taxon>Ascomycota</taxon>
        <taxon>Pezizomycotina</taxon>
        <taxon>Sordariomycetes</taxon>
        <taxon>Hypocreomycetidae</taxon>
        <taxon>Hypocreales</taxon>
        <taxon>Nectriaceae</taxon>
        <taxon>Dactylonectria</taxon>
    </lineage>
</organism>
<evidence type="ECO:0000313" key="4">
    <source>
        <dbReference type="EMBL" id="KAH7144510.1"/>
    </source>
</evidence>
<dbReference type="Pfam" id="PF14613">
    <property type="entry name" value="HAM1_C"/>
    <property type="match status" value="1"/>
</dbReference>
<dbReference type="EMBL" id="JAGMUU010000010">
    <property type="protein sequence ID" value="KAH7144510.1"/>
    <property type="molecule type" value="Genomic_DNA"/>
</dbReference>
<name>A0A9P9J331_9HYPO</name>
<dbReference type="AlphaFoldDB" id="A0A9P9J331"/>
<evidence type="ECO:0000259" key="3">
    <source>
        <dbReference type="Pfam" id="PF19343"/>
    </source>
</evidence>
<dbReference type="OrthoDB" id="19394at2759"/>
<evidence type="ECO:0000313" key="5">
    <source>
        <dbReference type="Proteomes" id="UP000717696"/>
    </source>
</evidence>
<dbReference type="InterPro" id="IPR045967">
    <property type="entry name" value="HAM1-like_N"/>
</dbReference>
<dbReference type="Gene3D" id="3.15.10.10">
    <property type="entry name" value="Bactericidal permeability-increasing protein, domain 1"/>
    <property type="match status" value="1"/>
</dbReference>
<protein>
    <submittedName>
        <fullName evidence="4">Uncharacterized protein</fullName>
    </submittedName>
</protein>
<keyword evidence="5" id="KW-1185">Reference proteome</keyword>
<dbReference type="Pfam" id="PF19343">
    <property type="entry name" value="HAM1_N"/>
    <property type="match status" value="1"/>
</dbReference>
<dbReference type="PANTHER" id="PTHR31138">
    <property type="entry name" value="CHROMOSOME 19, WHOLE GENOME SHOTGUN SEQUENCE"/>
    <property type="match status" value="1"/>
</dbReference>
<feature type="region of interest" description="Disordered" evidence="1">
    <location>
        <begin position="164"/>
        <end position="199"/>
    </location>
</feature>
<evidence type="ECO:0000259" key="2">
    <source>
        <dbReference type="Pfam" id="PF14613"/>
    </source>
</evidence>
<comment type="caution">
    <text evidence="4">The sequence shown here is derived from an EMBL/GenBank/DDBJ whole genome shotgun (WGS) entry which is preliminary data.</text>
</comment>
<accession>A0A9P9J331</accession>
<reference evidence="4" key="1">
    <citation type="journal article" date="2021" name="Nat. Commun.">
        <title>Genetic determinants of endophytism in the Arabidopsis root mycobiome.</title>
        <authorList>
            <person name="Mesny F."/>
            <person name="Miyauchi S."/>
            <person name="Thiergart T."/>
            <person name="Pickel B."/>
            <person name="Atanasova L."/>
            <person name="Karlsson M."/>
            <person name="Huettel B."/>
            <person name="Barry K.W."/>
            <person name="Haridas S."/>
            <person name="Chen C."/>
            <person name="Bauer D."/>
            <person name="Andreopoulos W."/>
            <person name="Pangilinan J."/>
            <person name="LaButti K."/>
            <person name="Riley R."/>
            <person name="Lipzen A."/>
            <person name="Clum A."/>
            <person name="Drula E."/>
            <person name="Henrissat B."/>
            <person name="Kohler A."/>
            <person name="Grigoriev I.V."/>
            <person name="Martin F.M."/>
            <person name="Hacquard S."/>
        </authorList>
    </citation>
    <scope>NUCLEOTIDE SEQUENCE</scope>
    <source>
        <strain evidence="4">MPI-CAGE-AT-0021</strain>
    </source>
</reference>
<dbReference type="InterPro" id="IPR027842">
    <property type="entry name" value="HAM1-like_C"/>
</dbReference>
<dbReference type="Proteomes" id="UP000717696">
    <property type="component" value="Unassembled WGS sequence"/>
</dbReference>